<evidence type="ECO:0000313" key="2">
    <source>
        <dbReference type="WBParaSite" id="PDA_v2.g16273.t1"/>
    </source>
</evidence>
<dbReference type="AlphaFoldDB" id="A0A914PDN5"/>
<dbReference type="Proteomes" id="UP000887578">
    <property type="component" value="Unplaced"/>
</dbReference>
<reference evidence="2" key="1">
    <citation type="submission" date="2022-11" db="UniProtKB">
        <authorList>
            <consortium name="WormBaseParasite"/>
        </authorList>
    </citation>
    <scope>IDENTIFICATION</scope>
</reference>
<accession>A0A914PDN5</accession>
<dbReference type="WBParaSite" id="PDA_v2.g16273.t1">
    <property type="protein sequence ID" value="PDA_v2.g16273.t1"/>
    <property type="gene ID" value="PDA_v2.g16273"/>
</dbReference>
<sequence>MLNKEIDTTKSAIMAIADCIACDVKVQQYHVSEKKCDIKFKKADSEEMYPNFWLYDPSSHSCGFLLIEYCRSNATKYWSAMSNAVYGIANTFNILVKEELK</sequence>
<name>A0A914PDN5_9BILA</name>
<protein>
    <submittedName>
        <fullName evidence="2">Uncharacterized protein</fullName>
    </submittedName>
</protein>
<proteinExistence type="predicted"/>
<organism evidence="1 2">
    <name type="scientific">Panagrolaimus davidi</name>
    <dbReference type="NCBI Taxonomy" id="227884"/>
    <lineage>
        <taxon>Eukaryota</taxon>
        <taxon>Metazoa</taxon>
        <taxon>Ecdysozoa</taxon>
        <taxon>Nematoda</taxon>
        <taxon>Chromadorea</taxon>
        <taxon>Rhabditida</taxon>
        <taxon>Tylenchina</taxon>
        <taxon>Panagrolaimomorpha</taxon>
        <taxon>Panagrolaimoidea</taxon>
        <taxon>Panagrolaimidae</taxon>
        <taxon>Panagrolaimus</taxon>
    </lineage>
</organism>
<keyword evidence="1" id="KW-1185">Reference proteome</keyword>
<evidence type="ECO:0000313" key="1">
    <source>
        <dbReference type="Proteomes" id="UP000887578"/>
    </source>
</evidence>